<dbReference type="PATRIC" id="fig|558151.6.peg.4357"/>
<name>A0A0J7I145_9FLAO</name>
<dbReference type="Gene3D" id="2.40.170.20">
    <property type="entry name" value="TonB-dependent receptor, beta-barrel domain"/>
    <property type="match status" value="1"/>
</dbReference>
<feature type="signal peptide" evidence="4">
    <location>
        <begin position="1"/>
        <end position="22"/>
    </location>
</feature>
<dbReference type="GO" id="GO:0009279">
    <property type="term" value="C:cell outer membrane"/>
    <property type="evidence" value="ECO:0007669"/>
    <property type="project" value="UniProtKB-SubCell"/>
</dbReference>
<gene>
    <name evidence="6" type="ORF">ACM46_20745</name>
</gene>
<dbReference type="SUPFAM" id="SSF56935">
    <property type="entry name" value="Porins"/>
    <property type="match status" value="1"/>
</dbReference>
<evidence type="ECO:0000313" key="6">
    <source>
        <dbReference type="EMBL" id="KMQ59516.1"/>
    </source>
</evidence>
<feature type="chain" id="PRO_5005287880" description="TonB-dependent receptor-like beta-barrel domain-containing protein" evidence="4">
    <location>
        <begin position="23"/>
        <end position="995"/>
    </location>
</feature>
<evidence type="ECO:0000256" key="4">
    <source>
        <dbReference type="SAM" id="SignalP"/>
    </source>
</evidence>
<dbReference type="Gene3D" id="2.170.130.10">
    <property type="entry name" value="TonB-dependent receptor, plug domain"/>
    <property type="match status" value="1"/>
</dbReference>
<dbReference type="InterPro" id="IPR000531">
    <property type="entry name" value="Beta-barrel_TonB"/>
</dbReference>
<keyword evidence="7" id="KW-1185">Reference proteome</keyword>
<evidence type="ECO:0000256" key="3">
    <source>
        <dbReference type="ARBA" id="ARBA00023237"/>
    </source>
</evidence>
<dbReference type="InterPro" id="IPR036942">
    <property type="entry name" value="Beta-barrel_TonB_sf"/>
</dbReference>
<dbReference type="RefSeq" id="WP_048508571.1">
    <property type="nucleotide sequence ID" value="NZ_LFND01000007.1"/>
</dbReference>
<dbReference type="Pfam" id="PF00593">
    <property type="entry name" value="TonB_dep_Rec_b-barrel"/>
    <property type="match status" value="1"/>
</dbReference>
<keyword evidence="3" id="KW-0998">Cell outer membrane</keyword>
<dbReference type="InterPro" id="IPR037066">
    <property type="entry name" value="Plug_dom_sf"/>
</dbReference>
<dbReference type="EMBL" id="LFND01000007">
    <property type="protein sequence ID" value="KMQ59516.1"/>
    <property type="molecule type" value="Genomic_DNA"/>
</dbReference>
<comment type="subcellular location">
    <subcellularLocation>
        <location evidence="1">Cell outer membrane</location>
    </subcellularLocation>
</comment>
<proteinExistence type="predicted"/>
<sequence length="995" mass="108498">MKKLTTSVLLVVLTSSFGVVNAQQTEGDSTKTQKIGEVIITGVLNKKKTLDAQTNPVVLLDSKQLMQAGSPNAIQALAAKAPNMQINNTNSSVNGTYDIKLRGARTINGSTSPLVVIDGVISSLSVYQQMPSNMIDGVTIMLGTQGAAVYGPAGLNGALIVTTKKGLGSKKVNITVNSNISFDNVAFVPYRQDKYGQGWYGDRVHVENGAWGPAYSDPAYAGQNVAIGLPGYDVNGGGIAINPDGDIPADDAAAAIYGPYAPRSKNNVKEFFTTGTTYDNSVTISTGSETAYAALSLNRVDKEFIVKDDTYKKTFAMFKGGFRKDRWDVDGSLSYSSQSTSTTNPGLYRNLLQASTEIPIVDFRNRTDTPWGWNMYYASPYWTMKHERNNTRTNLINGTLSVSYKFNDHISLQNTGSLQLTTSDVLNWNDGWVNGTNGYNYAPVAPSAQTSSISQNNSNRRYIYDDVKLNFDYKWGDFGLNGTLGYNVQETYIKTTSAGGTGIKLPGIYQIWNLANPSTPYNLNNDRFLDRKMGVFADIDIAYKDYLHFNITGRQEWSSKLLNSDEALRAKYSYFFPSAGFSFLPLKAFDGLESDTFSRFVIKGSWARIGNDPVSVSAIEQTVVLGTGYPFNGNLSFVNNPNPSNISGVLPEFTNSKELNLGLGFFKDALTLDVNVYQSDVSDLISNQIASSASGISSKISNIGDLRNRGYEISLGIDPFKGGDFSWDARVAFGKVQQRITALNEGQANVPIYEGGNIGVYAIKGEDFPQLMGTGYMRDDQGRIIVNPENGNPFVTNNFIKLGKVTPDYTINFSTNIRYKNWSAFATMDYRKGGVFYAGAMQGMSFSGHLEQSASFDRTQGGYIIPNSVYLDAASGQYVPNTDIKSGGDDYNGLPTYYGQVYGNIAENFVLDATAFKVRELGVSYSFGKSAREALGVTNFTIGVFGRNLFYKYAKENKGYADPETSIGSNNNQGVTGVNQYPAIKTIGVTTTINF</sequence>
<evidence type="ECO:0000256" key="1">
    <source>
        <dbReference type="ARBA" id="ARBA00004442"/>
    </source>
</evidence>
<feature type="domain" description="TonB-dependent receptor-like beta-barrel" evidence="5">
    <location>
        <begin position="363"/>
        <end position="865"/>
    </location>
</feature>
<comment type="caution">
    <text evidence="6">The sequence shown here is derived from an EMBL/GenBank/DDBJ whole genome shotgun (WGS) entry which is preliminary data.</text>
</comment>
<evidence type="ECO:0000256" key="2">
    <source>
        <dbReference type="ARBA" id="ARBA00023136"/>
    </source>
</evidence>
<reference evidence="6 7" key="1">
    <citation type="journal article" date="2013" name="Int. J. Syst. Evol. Microbiol.">
        <title>Chryseobacterium angstadtii sp. nov., isolated from a newt tank.</title>
        <authorList>
            <person name="Kirk K.E."/>
            <person name="Hoffman J.A."/>
            <person name="Smith K.A."/>
            <person name="Strahan B.L."/>
            <person name="Failor K.C."/>
            <person name="Krebs J.E."/>
            <person name="Gale A.N."/>
            <person name="Do T.D."/>
            <person name="Sontag T.C."/>
            <person name="Batties A.M."/>
            <person name="Mistiszyn K."/>
            <person name="Newman J.D."/>
        </authorList>
    </citation>
    <scope>NUCLEOTIDE SEQUENCE [LARGE SCALE GENOMIC DNA]</scope>
    <source>
        <strain evidence="6 7">KM</strain>
    </source>
</reference>
<dbReference type="STRING" id="558151.ACM46_20745"/>
<accession>A0A0J7I145</accession>
<keyword evidence="2" id="KW-0472">Membrane</keyword>
<dbReference type="AlphaFoldDB" id="A0A0J7I145"/>
<dbReference type="Proteomes" id="UP000036261">
    <property type="component" value="Unassembled WGS sequence"/>
</dbReference>
<evidence type="ECO:0000259" key="5">
    <source>
        <dbReference type="Pfam" id="PF00593"/>
    </source>
</evidence>
<protein>
    <recommendedName>
        <fullName evidence="5">TonB-dependent receptor-like beta-barrel domain-containing protein</fullName>
    </recommendedName>
</protein>
<evidence type="ECO:0000313" key="7">
    <source>
        <dbReference type="Proteomes" id="UP000036261"/>
    </source>
</evidence>
<dbReference type="OrthoDB" id="9768177at2"/>
<organism evidence="6 7">
    <name type="scientific">Chryseobacterium angstadtii</name>
    <dbReference type="NCBI Taxonomy" id="558151"/>
    <lineage>
        <taxon>Bacteria</taxon>
        <taxon>Pseudomonadati</taxon>
        <taxon>Bacteroidota</taxon>
        <taxon>Flavobacteriia</taxon>
        <taxon>Flavobacteriales</taxon>
        <taxon>Weeksellaceae</taxon>
        <taxon>Chryseobacterium group</taxon>
        <taxon>Chryseobacterium</taxon>
    </lineage>
</organism>
<keyword evidence="4" id="KW-0732">Signal</keyword>